<comment type="caution">
    <text evidence="10">The sequence shown here is derived from an EMBL/GenBank/DDBJ whole genome shotgun (WGS) entry which is preliminary data.</text>
</comment>
<sequence length="368" mass="39845">MKTATLGGRIGSNKVLFVFLQIEKKTAMKKDIIILGIESSCDDTSAAVVRNETMLSNVIAGQAVHNAYGGVVPELASRAHQQNIVPVVSEAIKRAGIRKEEIDAIAFTRGPGLLGSLLVGTSFAKGLSLSLGIPMLEVNHLHAHVLANFLREPGEESQHPSFPFLCLLVSGGNSQIILVRSPYDMEVIGQTIDDAAGEAFDKCAKVMGLGYPGGPIVNKLASEGNPDAFRFARPHVSGYDYSFSGLKTSFLYTLRDKLAEDPDFIEKNKADLCASLQHTVIDILMKKLRQAAKDHSIKQVALAGGVSANTGLRDAFHDHARRYGWTVFIPKFAYTTDNAAMVAISGYYKYLQGDFCPIDAVPFSRITV</sequence>
<keyword evidence="6 8" id="KW-0012">Acyltransferase</keyword>
<dbReference type="PROSITE" id="PS01016">
    <property type="entry name" value="GLYCOPROTEASE"/>
    <property type="match status" value="1"/>
</dbReference>
<keyword evidence="4 8" id="KW-0479">Metal-binding</keyword>
<evidence type="ECO:0000256" key="2">
    <source>
        <dbReference type="ARBA" id="ARBA00022679"/>
    </source>
</evidence>
<dbReference type="PATRIC" id="fig|1227271.3.peg.504"/>
<dbReference type="GO" id="GO:0002949">
    <property type="term" value="P:tRNA threonylcarbamoyladenosine modification"/>
    <property type="evidence" value="ECO:0007669"/>
    <property type="project" value="UniProtKB-UniRule"/>
</dbReference>
<feature type="binding site" evidence="8">
    <location>
        <position position="309"/>
    </location>
    <ligand>
        <name>substrate</name>
    </ligand>
</feature>
<dbReference type="GO" id="GO:0061711">
    <property type="term" value="F:tRNA N(6)-L-threonylcarbamoyladenine synthase activity"/>
    <property type="evidence" value="ECO:0007669"/>
    <property type="project" value="UniProtKB-EC"/>
</dbReference>
<dbReference type="InterPro" id="IPR022450">
    <property type="entry name" value="TsaD"/>
</dbReference>
<dbReference type="PRINTS" id="PR00789">
    <property type="entry name" value="OSIALOPTASE"/>
</dbReference>
<keyword evidence="10" id="KW-0378">Hydrolase</keyword>
<comment type="subcellular location">
    <subcellularLocation>
        <location evidence="8">Cytoplasm</location>
    </subcellularLocation>
</comment>
<evidence type="ECO:0000259" key="9">
    <source>
        <dbReference type="Pfam" id="PF00814"/>
    </source>
</evidence>
<dbReference type="InterPro" id="IPR000905">
    <property type="entry name" value="Gcp-like_dom"/>
</dbReference>
<dbReference type="PANTHER" id="PTHR11735:SF6">
    <property type="entry name" value="TRNA N6-ADENOSINE THREONYLCARBAMOYLTRANSFERASE, MITOCHONDRIAL"/>
    <property type="match status" value="1"/>
</dbReference>
<dbReference type="GO" id="GO:0005737">
    <property type="term" value="C:cytoplasm"/>
    <property type="evidence" value="ECO:0007669"/>
    <property type="project" value="UniProtKB-SubCell"/>
</dbReference>
<reference evidence="10 11" key="1">
    <citation type="submission" date="2013-06" db="EMBL/GenBank/DDBJ databases">
        <authorList>
            <person name="Weinstock G."/>
            <person name="Sodergren E."/>
            <person name="Lobos E.A."/>
            <person name="Fulton L."/>
            <person name="Fulton R."/>
            <person name="Courtney L."/>
            <person name="Fronick C."/>
            <person name="O'Laughlin M."/>
            <person name="Godfrey J."/>
            <person name="Wilson R.M."/>
            <person name="Miner T."/>
            <person name="Farmer C."/>
            <person name="Delehaunty K."/>
            <person name="Cordes M."/>
            <person name="Minx P."/>
            <person name="Tomlinson C."/>
            <person name="Chen J."/>
            <person name="Wollam A."/>
            <person name="Pepin K.H."/>
            <person name="Bhonagiri V."/>
            <person name="Zhang X."/>
            <person name="Warren W."/>
            <person name="Mitreva M."/>
            <person name="Mardis E.R."/>
            <person name="Wilson R.K."/>
        </authorList>
    </citation>
    <scope>NUCLEOTIDE SEQUENCE [LARGE SCALE GENOMIC DNA]</scope>
    <source>
        <strain evidence="10 11">F0570</strain>
    </source>
</reference>
<feature type="binding site" evidence="8">
    <location>
        <begin position="168"/>
        <end position="172"/>
    </location>
    <ligand>
        <name>substrate</name>
    </ligand>
</feature>
<dbReference type="FunFam" id="3.30.420.40:FF:000012">
    <property type="entry name" value="tRNA N6-adenosine threonylcarbamoyltransferase"/>
    <property type="match status" value="1"/>
</dbReference>
<dbReference type="AlphaFoldDB" id="A0A0E2LS36"/>
<evidence type="ECO:0000256" key="4">
    <source>
        <dbReference type="ARBA" id="ARBA00022723"/>
    </source>
</evidence>
<dbReference type="CDD" id="cd24133">
    <property type="entry name" value="ASKHA_NBD_TsaD_bac"/>
    <property type="match status" value="1"/>
</dbReference>
<dbReference type="GO" id="GO:0005506">
    <property type="term" value="F:iron ion binding"/>
    <property type="evidence" value="ECO:0007669"/>
    <property type="project" value="UniProtKB-UniRule"/>
</dbReference>
<feature type="binding site" evidence="8">
    <location>
        <position position="201"/>
    </location>
    <ligand>
        <name>substrate</name>
    </ligand>
</feature>
<protein>
    <recommendedName>
        <fullName evidence="8">tRNA N6-adenosine threonylcarbamoyltransferase</fullName>
        <ecNumber evidence="8">2.3.1.234</ecNumber>
    </recommendedName>
    <alternativeName>
        <fullName evidence="8">N6-L-threonylcarbamoyladenine synthase</fullName>
        <shortName evidence="8">t(6)A synthase</shortName>
    </alternativeName>
    <alternativeName>
        <fullName evidence="8">t(6)A37 threonylcarbamoyladenosine biosynthesis protein TsaD</fullName>
    </alternativeName>
    <alternativeName>
        <fullName evidence="8">tRNA threonylcarbamoyladenosine biosynthesis protein TsaD</fullName>
    </alternativeName>
</protein>
<feature type="binding site" evidence="8">
    <location>
        <position position="144"/>
    </location>
    <ligand>
        <name>Fe cation</name>
        <dbReference type="ChEBI" id="CHEBI:24875"/>
    </ligand>
</feature>
<evidence type="ECO:0000313" key="11">
    <source>
        <dbReference type="Proteomes" id="UP000016630"/>
    </source>
</evidence>
<organism evidence="10 11">
    <name type="scientific">Porphyromonas gingivalis F0570</name>
    <dbReference type="NCBI Taxonomy" id="1227271"/>
    <lineage>
        <taxon>Bacteria</taxon>
        <taxon>Pseudomonadati</taxon>
        <taxon>Bacteroidota</taxon>
        <taxon>Bacteroidia</taxon>
        <taxon>Bacteroidales</taxon>
        <taxon>Porphyromonadaceae</taxon>
        <taxon>Porphyromonas</taxon>
    </lineage>
</organism>
<evidence type="ECO:0000256" key="5">
    <source>
        <dbReference type="ARBA" id="ARBA00023004"/>
    </source>
</evidence>
<dbReference type="GO" id="GO:0006508">
    <property type="term" value="P:proteolysis"/>
    <property type="evidence" value="ECO:0007669"/>
    <property type="project" value="UniProtKB-KW"/>
</dbReference>
<evidence type="ECO:0000256" key="1">
    <source>
        <dbReference type="ARBA" id="ARBA00022490"/>
    </source>
</evidence>
<dbReference type="Pfam" id="PF00814">
    <property type="entry name" value="TsaD"/>
    <property type="match status" value="1"/>
</dbReference>
<evidence type="ECO:0000256" key="6">
    <source>
        <dbReference type="ARBA" id="ARBA00023315"/>
    </source>
</evidence>
<dbReference type="HAMAP" id="MF_01445">
    <property type="entry name" value="TsaD"/>
    <property type="match status" value="1"/>
</dbReference>
<accession>A0A0E2LS36</accession>
<evidence type="ECO:0000256" key="8">
    <source>
        <dbReference type="HAMAP-Rule" id="MF_01445"/>
    </source>
</evidence>
<feature type="binding site" evidence="8">
    <location>
        <position position="140"/>
    </location>
    <ligand>
        <name>Fe cation</name>
        <dbReference type="ChEBI" id="CHEBI:24875"/>
    </ligand>
</feature>
<comment type="similarity">
    <text evidence="8">Belongs to the KAE1 / TsaD family.</text>
</comment>
<dbReference type="HOGENOM" id="CLU_023208_0_2_10"/>
<dbReference type="NCBIfam" id="TIGR03723">
    <property type="entry name" value="T6A_TsaD_YgjD"/>
    <property type="match status" value="1"/>
</dbReference>
<feature type="binding site" evidence="8">
    <location>
        <position position="337"/>
    </location>
    <ligand>
        <name>Fe cation</name>
        <dbReference type="ChEBI" id="CHEBI:24875"/>
    </ligand>
</feature>
<dbReference type="InterPro" id="IPR017860">
    <property type="entry name" value="Peptidase_M22_CS"/>
</dbReference>
<dbReference type="InterPro" id="IPR043129">
    <property type="entry name" value="ATPase_NBD"/>
</dbReference>
<comment type="caution">
    <text evidence="8">Lacks conserved residue(s) required for the propagation of feature annotation.</text>
</comment>
<keyword evidence="10" id="KW-0645">Protease</keyword>
<dbReference type="SUPFAM" id="SSF53067">
    <property type="entry name" value="Actin-like ATPase domain"/>
    <property type="match status" value="2"/>
</dbReference>
<feature type="binding site" evidence="8">
    <location>
        <position position="214"/>
    </location>
    <ligand>
        <name>substrate</name>
    </ligand>
</feature>
<evidence type="ECO:0000256" key="3">
    <source>
        <dbReference type="ARBA" id="ARBA00022694"/>
    </source>
</evidence>
<name>A0A0E2LS36_PORGN</name>
<dbReference type="Gene3D" id="3.30.420.40">
    <property type="match status" value="2"/>
</dbReference>
<evidence type="ECO:0000256" key="7">
    <source>
        <dbReference type="ARBA" id="ARBA00048117"/>
    </source>
</evidence>
<keyword evidence="3 8" id="KW-0819">tRNA processing</keyword>
<gene>
    <name evidence="8" type="primary">tsaD</name>
    <name evidence="10" type="ORF">HMPREF1555_00564</name>
</gene>
<evidence type="ECO:0000313" key="10">
    <source>
        <dbReference type="EMBL" id="ERJ68082.1"/>
    </source>
</evidence>
<keyword evidence="5 8" id="KW-0408">Iron</keyword>
<dbReference type="Proteomes" id="UP000016630">
    <property type="component" value="Unassembled WGS sequence"/>
</dbReference>
<comment type="cofactor">
    <cofactor evidence="8">
        <name>Fe(2+)</name>
        <dbReference type="ChEBI" id="CHEBI:29033"/>
    </cofactor>
    <text evidence="8">Binds 1 Fe(2+) ion per subunit.</text>
</comment>
<comment type="function">
    <text evidence="8">Required for the formation of a threonylcarbamoyl group on adenosine at position 37 (t(6)A37) in tRNAs that read codons beginning with adenine. Is involved in the transfer of the threonylcarbamoyl moiety of threonylcarbamoyl-AMP (TC-AMP) to the N6 group of A37, together with TsaE and TsaB. TsaD likely plays a direct catalytic role in this reaction.</text>
</comment>
<dbReference type="PANTHER" id="PTHR11735">
    <property type="entry name" value="TRNA N6-ADENOSINE THREONYLCARBAMOYLTRANSFERASE"/>
    <property type="match status" value="1"/>
</dbReference>
<keyword evidence="1 8" id="KW-0963">Cytoplasm</keyword>
<comment type="catalytic activity">
    <reaction evidence="7 8">
        <text>L-threonylcarbamoyladenylate + adenosine(37) in tRNA = N(6)-L-threonylcarbamoyladenosine(37) in tRNA + AMP + H(+)</text>
        <dbReference type="Rhea" id="RHEA:37059"/>
        <dbReference type="Rhea" id="RHEA-COMP:10162"/>
        <dbReference type="Rhea" id="RHEA-COMP:10163"/>
        <dbReference type="ChEBI" id="CHEBI:15378"/>
        <dbReference type="ChEBI" id="CHEBI:73682"/>
        <dbReference type="ChEBI" id="CHEBI:74411"/>
        <dbReference type="ChEBI" id="CHEBI:74418"/>
        <dbReference type="ChEBI" id="CHEBI:456215"/>
        <dbReference type="EC" id="2.3.1.234"/>
    </reaction>
</comment>
<dbReference type="EC" id="2.3.1.234" evidence="8"/>
<dbReference type="InterPro" id="IPR017861">
    <property type="entry name" value="KAE1/TsaD"/>
</dbReference>
<feature type="domain" description="Gcp-like" evidence="9">
    <location>
        <begin position="54"/>
        <end position="343"/>
    </location>
</feature>
<keyword evidence="2 8" id="KW-0808">Transferase</keyword>
<proteinExistence type="inferred from homology"/>
<dbReference type="EMBL" id="AWUW01000034">
    <property type="protein sequence ID" value="ERJ68082.1"/>
    <property type="molecule type" value="Genomic_DNA"/>
</dbReference>
<dbReference type="GO" id="GO:0008233">
    <property type="term" value="F:peptidase activity"/>
    <property type="evidence" value="ECO:0007669"/>
    <property type="project" value="UniProtKB-KW"/>
</dbReference>
<dbReference type="NCBIfam" id="TIGR00329">
    <property type="entry name" value="gcp_kae1"/>
    <property type="match status" value="1"/>
</dbReference>
<dbReference type="FunFam" id="3.30.420.40:FF:000040">
    <property type="entry name" value="tRNA N6-adenosine threonylcarbamoyltransferase"/>
    <property type="match status" value="1"/>
</dbReference>